<accession>A0A2N3LGX2</accession>
<keyword evidence="1" id="KW-0812">Transmembrane</keyword>
<dbReference type="AlphaFoldDB" id="A0A2N3LGX2"/>
<proteinExistence type="predicted"/>
<dbReference type="OrthoDB" id="1649278at2"/>
<dbReference type="EMBL" id="PIQO01000014">
    <property type="protein sequence ID" value="PKR83882.1"/>
    <property type="molecule type" value="Genomic_DNA"/>
</dbReference>
<protein>
    <submittedName>
        <fullName evidence="2">Sporulation protein YunB</fullName>
    </submittedName>
</protein>
<dbReference type="NCBIfam" id="TIGR02832">
    <property type="entry name" value="spo_yunB"/>
    <property type="match status" value="1"/>
</dbReference>
<comment type="caution">
    <text evidence="2">The sequence shown here is derived from an EMBL/GenBank/DDBJ whole genome shotgun (WGS) entry which is preliminary data.</text>
</comment>
<reference evidence="2 3" key="1">
    <citation type="submission" date="2017-11" db="EMBL/GenBank/DDBJ databases">
        <title>Bacillus camelliae sp. nov., isolated from pu'er tea.</title>
        <authorList>
            <person name="Niu L."/>
        </authorList>
    </citation>
    <scope>NUCLEOTIDE SEQUENCE [LARGE SCALE GENOMIC DNA]</scope>
    <source>
        <strain evidence="2 3">7578-1</strain>
    </source>
</reference>
<dbReference type="Pfam" id="PF09560">
    <property type="entry name" value="Spore_YunB"/>
    <property type="match status" value="1"/>
</dbReference>
<sequence length="243" mass="27147">MFLAKFRARKPRRGGPLPLRYVLLLTFVFFILSTVLGIWIVNKGLAPTLIKYAESQNRKIAEEAVNYAKRQIQDEIDPDNIVVTNKENNYFITNPAISNKVEAKAQDIIQSVLNGHEEGITEAFSKYGITHDSEGLVYSIPIGRATDNALLGNLGPKIPIKLQVIGDVQADLVSHYKQVGINHISADVYIQFTVNVQTIIPFDTKESPYKQKIPLFNGVIPWDPPQYYNGGSSTPTIQLPPQK</sequence>
<organism evidence="2 3">
    <name type="scientific">Heyndrickxia camelliae</name>
    <dbReference type="NCBI Taxonomy" id="1707093"/>
    <lineage>
        <taxon>Bacteria</taxon>
        <taxon>Bacillati</taxon>
        <taxon>Bacillota</taxon>
        <taxon>Bacilli</taxon>
        <taxon>Bacillales</taxon>
        <taxon>Bacillaceae</taxon>
        <taxon>Heyndrickxia</taxon>
    </lineage>
</organism>
<dbReference type="PIRSF" id="PIRSF021383">
    <property type="entry name" value="YunB"/>
    <property type="match status" value="1"/>
</dbReference>
<evidence type="ECO:0000313" key="3">
    <source>
        <dbReference type="Proteomes" id="UP000233440"/>
    </source>
</evidence>
<dbReference type="Proteomes" id="UP000233440">
    <property type="component" value="Unassembled WGS sequence"/>
</dbReference>
<evidence type="ECO:0000313" key="2">
    <source>
        <dbReference type="EMBL" id="PKR83882.1"/>
    </source>
</evidence>
<keyword evidence="1" id="KW-1133">Transmembrane helix</keyword>
<dbReference type="InterPro" id="IPR014197">
    <property type="entry name" value="Sporulation_prot_YunB"/>
</dbReference>
<feature type="transmembrane region" description="Helical" evidence="1">
    <location>
        <begin position="21"/>
        <end position="41"/>
    </location>
</feature>
<name>A0A2N3LGX2_9BACI</name>
<gene>
    <name evidence="2" type="primary">yunB</name>
    <name evidence="2" type="ORF">CWO92_16625</name>
</gene>
<keyword evidence="1" id="KW-0472">Membrane</keyword>
<keyword evidence="3" id="KW-1185">Reference proteome</keyword>
<evidence type="ECO:0000256" key="1">
    <source>
        <dbReference type="SAM" id="Phobius"/>
    </source>
</evidence>